<reference evidence="1" key="1">
    <citation type="submission" date="2014-09" db="EMBL/GenBank/DDBJ databases">
        <authorList>
            <person name="Magalhaes I.L.F."/>
            <person name="Oliveira U."/>
            <person name="Santos F.R."/>
            <person name="Vidigal T.H.D.A."/>
            <person name="Brescovit A.D."/>
            <person name="Santos A.J."/>
        </authorList>
    </citation>
    <scope>NUCLEOTIDE SEQUENCE</scope>
    <source>
        <tissue evidence="1">Shoot tissue taken approximately 20 cm above the soil surface</tissue>
    </source>
</reference>
<evidence type="ECO:0000313" key="1">
    <source>
        <dbReference type="EMBL" id="JAD88691.1"/>
    </source>
</evidence>
<organism evidence="1">
    <name type="scientific">Arundo donax</name>
    <name type="common">Giant reed</name>
    <name type="synonym">Donax arundinaceus</name>
    <dbReference type="NCBI Taxonomy" id="35708"/>
    <lineage>
        <taxon>Eukaryota</taxon>
        <taxon>Viridiplantae</taxon>
        <taxon>Streptophyta</taxon>
        <taxon>Embryophyta</taxon>
        <taxon>Tracheophyta</taxon>
        <taxon>Spermatophyta</taxon>
        <taxon>Magnoliopsida</taxon>
        <taxon>Liliopsida</taxon>
        <taxon>Poales</taxon>
        <taxon>Poaceae</taxon>
        <taxon>PACMAD clade</taxon>
        <taxon>Arundinoideae</taxon>
        <taxon>Arundineae</taxon>
        <taxon>Arundo</taxon>
    </lineage>
</organism>
<proteinExistence type="predicted"/>
<sequence length="70" mass="7293">MHHCESILMHAAELLSLSSFSTNLCSLKEPPPPPPLPVAAPLSALASALVPAITKAPLTSAPSRRSQNPK</sequence>
<protein>
    <submittedName>
        <fullName evidence="1">Uncharacterized protein</fullName>
    </submittedName>
</protein>
<dbReference type="EMBL" id="GBRH01209204">
    <property type="protein sequence ID" value="JAD88691.1"/>
    <property type="molecule type" value="Transcribed_RNA"/>
</dbReference>
<dbReference type="AlphaFoldDB" id="A0A0A9DLL6"/>
<name>A0A0A9DLL6_ARUDO</name>
<reference evidence="1" key="2">
    <citation type="journal article" date="2015" name="Data Brief">
        <title>Shoot transcriptome of the giant reed, Arundo donax.</title>
        <authorList>
            <person name="Barrero R.A."/>
            <person name="Guerrero F.D."/>
            <person name="Moolhuijzen P."/>
            <person name="Goolsby J.A."/>
            <person name="Tidwell J."/>
            <person name="Bellgard S.E."/>
            <person name="Bellgard M.I."/>
        </authorList>
    </citation>
    <scope>NUCLEOTIDE SEQUENCE</scope>
    <source>
        <tissue evidence="1">Shoot tissue taken approximately 20 cm above the soil surface</tissue>
    </source>
</reference>
<accession>A0A0A9DLL6</accession>